<dbReference type="STRING" id="59750.AWC31_26235"/>
<organism evidence="4 5">
    <name type="scientific">Mycolicibacterium wolinskyi</name>
    <dbReference type="NCBI Taxonomy" id="59750"/>
    <lineage>
        <taxon>Bacteria</taxon>
        <taxon>Bacillati</taxon>
        <taxon>Actinomycetota</taxon>
        <taxon>Actinomycetes</taxon>
        <taxon>Mycobacteriales</taxon>
        <taxon>Mycobacteriaceae</taxon>
        <taxon>Mycolicibacterium</taxon>
    </lineage>
</organism>
<protein>
    <submittedName>
        <fullName evidence="4">Alpha/beta hydrolase</fullName>
    </submittedName>
</protein>
<evidence type="ECO:0000256" key="1">
    <source>
        <dbReference type="ARBA" id="ARBA00008645"/>
    </source>
</evidence>
<comment type="similarity">
    <text evidence="1">Belongs to the AB hydrolase superfamily.</text>
</comment>
<dbReference type="InterPro" id="IPR022742">
    <property type="entry name" value="Hydrolase_4"/>
</dbReference>
<keyword evidence="5" id="KW-1185">Reference proteome</keyword>
<dbReference type="PATRIC" id="fig|59750.3.peg.4228"/>
<dbReference type="Gene3D" id="3.40.50.1820">
    <property type="entry name" value="alpha/beta hydrolase"/>
    <property type="match status" value="1"/>
</dbReference>
<comment type="caution">
    <text evidence="4">The sequence shown here is derived from an EMBL/GenBank/DDBJ whole genome shotgun (WGS) entry which is preliminary data.</text>
</comment>
<keyword evidence="2 4" id="KW-0378">Hydrolase</keyword>
<dbReference type="GO" id="GO:0052689">
    <property type="term" value="F:carboxylic ester hydrolase activity"/>
    <property type="evidence" value="ECO:0007669"/>
    <property type="project" value="UniProtKB-ARBA"/>
</dbReference>
<name>A0A132PD57_9MYCO</name>
<dbReference type="RefSeq" id="WP_067857602.1">
    <property type="nucleotide sequence ID" value="NZ_LGTW01000029.1"/>
</dbReference>
<sequence>MKPDDLTFYSEGEQCSAWHFPGVGDGFAGAAGRPVVVMAHGFGGTKDSGLQPFAERFSAAGLDVLAFDYRGFGASEGSPRQSVSVDRQLADYAAAVSAAQRLPGVDAARVVLSGSSFSGSHVLRTAARCNDVAGVIAMTPLTSGLAASRAAVAHRDVGSALRWTLVGLKSRVAVARGGAPTLMPLAAPPGEPGALALDGAYESYLSIAGPTWRNEVDAGIGMELIRIRTAAAAKSLKCPVLVQIADFDRFVPADSVVKTAVQARAQVHHYPCDHFDVWPGHDWFDTAVEDQLRFLTRSLAGASRRVGTQIAADAGT</sequence>
<dbReference type="InterPro" id="IPR029058">
    <property type="entry name" value="AB_hydrolase_fold"/>
</dbReference>
<evidence type="ECO:0000259" key="3">
    <source>
        <dbReference type="Pfam" id="PF12146"/>
    </source>
</evidence>
<evidence type="ECO:0000256" key="2">
    <source>
        <dbReference type="ARBA" id="ARBA00022801"/>
    </source>
</evidence>
<reference evidence="4 5" key="1">
    <citation type="submission" date="2015-07" db="EMBL/GenBank/DDBJ databases">
        <title>A draft genome sequence of Mycobacterium wolinskyi.</title>
        <authorList>
            <person name="de Man T.J."/>
            <person name="Perry K.A."/>
            <person name="Coulliette A.D."/>
            <person name="Jensen B."/>
            <person name="Toney N.C."/>
            <person name="Limbago B.M."/>
            <person name="Noble-Wang J."/>
        </authorList>
    </citation>
    <scope>NUCLEOTIDE SEQUENCE [LARGE SCALE GENOMIC DNA]</scope>
    <source>
        <strain evidence="4 5">CDC_01</strain>
    </source>
</reference>
<dbReference type="AlphaFoldDB" id="A0A132PD57"/>
<dbReference type="PANTHER" id="PTHR22946">
    <property type="entry name" value="DIENELACTONE HYDROLASE DOMAIN-CONTAINING PROTEIN-RELATED"/>
    <property type="match status" value="1"/>
</dbReference>
<dbReference type="Pfam" id="PF12146">
    <property type="entry name" value="Hydrolase_4"/>
    <property type="match status" value="1"/>
</dbReference>
<dbReference type="PANTHER" id="PTHR22946:SF9">
    <property type="entry name" value="POLYKETIDE TRANSFERASE AF380"/>
    <property type="match status" value="1"/>
</dbReference>
<dbReference type="EMBL" id="LGTW01000029">
    <property type="protein sequence ID" value="KWX20281.1"/>
    <property type="molecule type" value="Genomic_DNA"/>
</dbReference>
<proteinExistence type="inferred from homology"/>
<feature type="domain" description="Serine aminopeptidase S33" evidence="3">
    <location>
        <begin position="33"/>
        <end position="267"/>
    </location>
</feature>
<accession>A0A132PD57</accession>
<gene>
    <name evidence="4" type="ORF">AFM11_31620</name>
</gene>
<dbReference type="InterPro" id="IPR050261">
    <property type="entry name" value="FrsA_esterase"/>
</dbReference>
<dbReference type="Proteomes" id="UP000070612">
    <property type="component" value="Unassembled WGS sequence"/>
</dbReference>
<dbReference type="SUPFAM" id="SSF53474">
    <property type="entry name" value="alpha/beta-Hydrolases"/>
    <property type="match status" value="1"/>
</dbReference>
<evidence type="ECO:0000313" key="4">
    <source>
        <dbReference type="EMBL" id="KWX20281.1"/>
    </source>
</evidence>
<evidence type="ECO:0000313" key="5">
    <source>
        <dbReference type="Proteomes" id="UP000070612"/>
    </source>
</evidence>